<evidence type="ECO:0000256" key="1">
    <source>
        <dbReference type="ARBA" id="ARBA00022443"/>
    </source>
</evidence>
<dbReference type="Gene3D" id="1.20.1270.60">
    <property type="entry name" value="Arfaptin homology (AH) domain/BAR domain"/>
    <property type="match status" value="1"/>
</dbReference>
<dbReference type="RefSeq" id="XP_056794124.1">
    <property type="nucleotide sequence ID" value="XM_056929831.1"/>
</dbReference>
<dbReference type="InterPro" id="IPR046982">
    <property type="entry name" value="BIN3/RVS161-like"/>
</dbReference>
<evidence type="ECO:0000256" key="2">
    <source>
        <dbReference type="PROSITE-ProRule" id="PRU00192"/>
    </source>
</evidence>
<dbReference type="Gene3D" id="2.30.30.40">
    <property type="entry name" value="SH3 Domains"/>
    <property type="match status" value="1"/>
</dbReference>
<dbReference type="GO" id="GO:0008289">
    <property type="term" value="F:lipid binding"/>
    <property type="evidence" value="ECO:0007669"/>
    <property type="project" value="TreeGrafter"/>
</dbReference>
<dbReference type="PANTHER" id="PTHR47174:SF2">
    <property type="entry name" value="SH3 DOMAIN SIGNALLING PROTEIN (AFU_ORTHOLOGUE AFUA_5G07670)"/>
    <property type="match status" value="1"/>
</dbReference>
<dbReference type="CDD" id="cd07599">
    <property type="entry name" value="BAR_Rvs167p"/>
    <property type="match status" value="1"/>
</dbReference>
<dbReference type="PROSITE" id="PS50002">
    <property type="entry name" value="SH3"/>
    <property type="match status" value="1"/>
</dbReference>
<dbReference type="GeneID" id="81620080"/>
<dbReference type="Proteomes" id="UP001148312">
    <property type="component" value="Unassembled WGS sequence"/>
</dbReference>
<dbReference type="GO" id="GO:0051666">
    <property type="term" value="P:actin cortical patch localization"/>
    <property type="evidence" value="ECO:0007669"/>
    <property type="project" value="InterPro"/>
</dbReference>
<feature type="compositionally biased region" description="Low complexity" evidence="3">
    <location>
        <begin position="345"/>
        <end position="358"/>
    </location>
</feature>
<dbReference type="AlphaFoldDB" id="A0A9W9XLA8"/>
<keyword evidence="6" id="KW-1185">Reference proteome</keyword>
<feature type="domain" description="SH3" evidence="4">
    <location>
        <begin position="445"/>
        <end position="502"/>
    </location>
</feature>
<dbReference type="InterPro" id="IPR001452">
    <property type="entry name" value="SH3_domain"/>
</dbReference>
<dbReference type="SUPFAM" id="SSF50044">
    <property type="entry name" value="SH3-domain"/>
    <property type="match status" value="1"/>
</dbReference>
<dbReference type="GO" id="GO:1990528">
    <property type="term" value="C:Rvs161p-Rvs167p complex"/>
    <property type="evidence" value="ECO:0007669"/>
    <property type="project" value="TreeGrafter"/>
</dbReference>
<dbReference type="FunFam" id="2.30.30.40:FF:000100">
    <property type="entry name" value="SH3 domain-containing YSC84-like protein 1"/>
    <property type="match status" value="1"/>
</dbReference>
<dbReference type="GO" id="GO:0030479">
    <property type="term" value="C:actin cortical patch"/>
    <property type="evidence" value="ECO:0007669"/>
    <property type="project" value="TreeGrafter"/>
</dbReference>
<gene>
    <name evidence="5" type="ORF">N7539_000227</name>
</gene>
<comment type="caution">
    <text evidence="5">The sequence shown here is derived from an EMBL/GenBank/DDBJ whole genome shotgun (WGS) entry which is preliminary data.</text>
</comment>
<evidence type="ECO:0000259" key="4">
    <source>
        <dbReference type="PROSITE" id="PS50002"/>
    </source>
</evidence>
<sequence>MQSMQRRFGRLTTAKSADNSQVAVLLKDFEDADNLFTKRAARRDTRLIDPTSHQIVESTKAWRDAWVSIATFQSRLADEFDGLYAPILASSETETRHTPQETPKALLTRTSNLRREYDELRGDLLEELQMVERRMSQPAEQAKSYLAPVKKSIKKRNEKKSEFERFQSKYDSLIHKPKRSDRENAALAKAEADLTVAKEIYQQADHDLMQRLPTLISLLFSLAPFILQAQVEIQNRMLAHYYTVLSGYCEAEGWPNPPPPMDQVIQTWEDGNNGPRAEIDSMAIVAHGKALRLTQESQNKRPSIGGRSISTMSSVSSNRSAQSLPRYNVPPPMPGTKPYASEFRSPSPSSSTMTPPISVASASSTPPPYSGYESRVSSPPAIVPNPFLHPSAPPSCGPSFSPAGPNVDYFQQQRRASSTAVSTPGASDPFAVASLKKKKPPPPPRAASYVTAIYDFGGQSRGDLSFQEGDRIRVIRKTDSTDDWWEGELRGVKGAFPANYVE</sequence>
<dbReference type="EMBL" id="JAPWDQ010000001">
    <property type="protein sequence ID" value="KAJ5495111.1"/>
    <property type="molecule type" value="Genomic_DNA"/>
</dbReference>
<keyword evidence="1 2" id="KW-0728">SH3 domain</keyword>
<evidence type="ECO:0000313" key="5">
    <source>
        <dbReference type="EMBL" id="KAJ5495111.1"/>
    </source>
</evidence>
<reference evidence="5" key="2">
    <citation type="journal article" date="2023" name="IMA Fungus">
        <title>Comparative genomic study of the Penicillium genus elucidates a diverse pangenome and 15 lateral gene transfer events.</title>
        <authorList>
            <person name="Petersen C."/>
            <person name="Sorensen T."/>
            <person name="Nielsen M.R."/>
            <person name="Sondergaard T.E."/>
            <person name="Sorensen J.L."/>
            <person name="Fitzpatrick D.A."/>
            <person name="Frisvad J.C."/>
            <person name="Nielsen K.L."/>
        </authorList>
    </citation>
    <scope>NUCLEOTIDE SEQUENCE</scope>
    <source>
        <strain evidence="5">IBT 30728</strain>
    </source>
</reference>
<proteinExistence type="predicted"/>
<dbReference type="GO" id="GO:0043332">
    <property type="term" value="C:mating projection tip"/>
    <property type="evidence" value="ECO:0007669"/>
    <property type="project" value="TreeGrafter"/>
</dbReference>
<name>A0A9W9XLA8_9EURO</name>
<feature type="region of interest" description="Disordered" evidence="3">
    <location>
        <begin position="292"/>
        <end position="377"/>
    </location>
</feature>
<dbReference type="PANTHER" id="PTHR47174">
    <property type="entry name" value="BRIDGING INTEGRATOR 3"/>
    <property type="match status" value="1"/>
</dbReference>
<reference evidence="5" key="1">
    <citation type="submission" date="2022-12" db="EMBL/GenBank/DDBJ databases">
        <authorList>
            <person name="Petersen C."/>
        </authorList>
    </citation>
    <scope>NUCLEOTIDE SEQUENCE</scope>
    <source>
        <strain evidence="5">IBT 30728</strain>
    </source>
</reference>
<dbReference type="SUPFAM" id="SSF103657">
    <property type="entry name" value="BAR/IMD domain-like"/>
    <property type="match status" value="1"/>
</dbReference>
<feature type="compositionally biased region" description="Polar residues" evidence="3">
    <location>
        <begin position="308"/>
        <end position="325"/>
    </location>
</feature>
<dbReference type="Pfam" id="PF14604">
    <property type="entry name" value="SH3_9"/>
    <property type="match status" value="1"/>
</dbReference>
<dbReference type="GO" id="GO:0006897">
    <property type="term" value="P:endocytosis"/>
    <property type="evidence" value="ECO:0007669"/>
    <property type="project" value="InterPro"/>
</dbReference>
<dbReference type="InterPro" id="IPR036028">
    <property type="entry name" value="SH3-like_dom_sf"/>
</dbReference>
<organism evidence="5 6">
    <name type="scientific">Penicillium diatomitis</name>
    <dbReference type="NCBI Taxonomy" id="2819901"/>
    <lineage>
        <taxon>Eukaryota</taxon>
        <taxon>Fungi</taxon>
        <taxon>Dikarya</taxon>
        <taxon>Ascomycota</taxon>
        <taxon>Pezizomycotina</taxon>
        <taxon>Eurotiomycetes</taxon>
        <taxon>Eurotiomycetidae</taxon>
        <taxon>Eurotiales</taxon>
        <taxon>Aspergillaceae</taxon>
        <taxon>Penicillium</taxon>
    </lineage>
</organism>
<protein>
    <recommendedName>
        <fullName evidence="4">SH3 domain-containing protein</fullName>
    </recommendedName>
</protein>
<dbReference type="GO" id="GO:0097320">
    <property type="term" value="P:plasma membrane tubulation"/>
    <property type="evidence" value="ECO:0007669"/>
    <property type="project" value="TreeGrafter"/>
</dbReference>
<evidence type="ECO:0000313" key="6">
    <source>
        <dbReference type="Proteomes" id="UP001148312"/>
    </source>
</evidence>
<dbReference type="PRINTS" id="PR00452">
    <property type="entry name" value="SH3DOMAIN"/>
</dbReference>
<evidence type="ECO:0000256" key="3">
    <source>
        <dbReference type="SAM" id="MobiDB-lite"/>
    </source>
</evidence>
<dbReference type="GO" id="GO:0031097">
    <property type="term" value="C:medial cortex"/>
    <property type="evidence" value="ECO:0007669"/>
    <property type="project" value="TreeGrafter"/>
</dbReference>
<accession>A0A9W9XLA8</accession>
<dbReference type="InterPro" id="IPR027267">
    <property type="entry name" value="AH/BAR_dom_sf"/>
</dbReference>
<dbReference type="SMART" id="SM00326">
    <property type="entry name" value="SH3"/>
    <property type="match status" value="1"/>
</dbReference>